<evidence type="ECO:0008006" key="3">
    <source>
        <dbReference type="Google" id="ProtNLM"/>
    </source>
</evidence>
<name>A0ABS4K800_9CLOT</name>
<sequence>MKKVGINLLDRDINEELEKMEKCNNGNDAHIEIRQVLEKFQQGYTERNLEKVETFVEELFIKGEDTCVLGTATGELFLGSEEVKELIKGDWEYWGNVNINWEDAHISMKNQAAWFSTTGTVSYSFEHTPERYDGYVDFIKNIAEDSKITPKQRVAFINQVLTLTYHQREGKKREYLWPMGLSGVLLKDGGKWKISHLQFSLSKSNFPDERFESSEEFIENYNNQNNKVKEYKNNQITGELKAFLRTLETELIGQSEVSQEVVKKYFAKYNVPSIIGTENNQHFGVNSISEFFSQQGDLTLSLDLDHAIAQNNKELIWVEATGLLKKNISEDNLAELTLKDLGNLFSSDVESKEKIFAAHKAVACSLREGASGEAYTSPLRLTAVVSKEDKNLVFENIHFSFPSYWIFEGKL</sequence>
<evidence type="ECO:0000313" key="1">
    <source>
        <dbReference type="EMBL" id="MBP2022744.1"/>
    </source>
</evidence>
<dbReference type="Proteomes" id="UP001519308">
    <property type="component" value="Unassembled WGS sequence"/>
</dbReference>
<protein>
    <recommendedName>
        <fullName evidence="3">SnoaL-like domain-containing protein</fullName>
    </recommendedName>
</protein>
<dbReference type="RefSeq" id="WP_021283669.1">
    <property type="nucleotide sequence ID" value="NZ_JAGGLL010000019.1"/>
</dbReference>
<organism evidence="1 2">
    <name type="scientific">Clostridium punense</name>
    <dbReference type="NCBI Taxonomy" id="1054297"/>
    <lineage>
        <taxon>Bacteria</taxon>
        <taxon>Bacillati</taxon>
        <taxon>Bacillota</taxon>
        <taxon>Clostridia</taxon>
        <taxon>Eubacteriales</taxon>
        <taxon>Clostridiaceae</taxon>
        <taxon>Clostridium</taxon>
    </lineage>
</organism>
<dbReference type="InterPro" id="IPR032710">
    <property type="entry name" value="NTF2-like_dom_sf"/>
</dbReference>
<gene>
    <name evidence="1" type="ORF">J2Z44_002567</name>
</gene>
<reference evidence="1 2" key="1">
    <citation type="submission" date="2021-03" db="EMBL/GenBank/DDBJ databases">
        <title>Genomic Encyclopedia of Type Strains, Phase IV (KMG-IV): sequencing the most valuable type-strain genomes for metagenomic binning, comparative biology and taxonomic classification.</title>
        <authorList>
            <person name="Goeker M."/>
        </authorList>
    </citation>
    <scope>NUCLEOTIDE SEQUENCE [LARGE SCALE GENOMIC DNA]</scope>
    <source>
        <strain evidence="1 2">DSM 28650</strain>
    </source>
</reference>
<evidence type="ECO:0000313" key="2">
    <source>
        <dbReference type="Proteomes" id="UP001519308"/>
    </source>
</evidence>
<proteinExistence type="predicted"/>
<dbReference type="Gene3D" id="3.10.450.50">
    <property type="match status" value="1"/>
</dbReference>
<dbReference type="SUPFAM" id="SSF54427">
    <property type="entry name" value="NTF2-like"/>
    <property type="match status" value="1"/>
</dbReference>
<dbReference type="EMBL" id="JAGGLL010000019">
    <property type="protein sequence ID" value="MBP2022744.1"/>
    <property type="molecule type" value="Genomic_DNA"/>
</dbReference>
<comment type="caution">
    <text evidence="1">The sequence shown here is derived from an EMBL/GenBank/DDBJ whole genome shotgun (WGS) entry which is preliminary data.</text>
</comment>
<keyword evidence="2" id="KW-1185">Reference proteome</keyword>
<accession>A0ABS4K800</accession>